<dbReference type="Pfam" id="PF22458">
    <property type="entry name" value="RsmF-B_ferredox"/>
    <property type="match status" value="1"/>
</dbReference>
<dbReference type="EC" id="2.1.1.176" evidence="2"/>
<feature type="domain" description="Ribosomal RNA small subunit methyltransferase B-like ferredoxin-like" evidence="1">
    <location>
        <begin position="1"/>
        <end position="29"/>
    </location>
</feature>
<gene>
    <name evidence="2" type="primary">rsmB_2</name>
    <name evidence="2" type="ORF">NCTC8622_00488</name>
</gene>
<keyword evidence="2" id="KW-0489">Methyltransferase</keyword>
<proteinExistence type="predicted"/>
<sequence>MWLRVNRTHHSRDSWLALLDEAGMKVSRMRITLMLYGWKHLHLFMRYLVLKTDGLPFRMHQHKVA</sequence>
<evidence type="ECO:0000313" key="3">
    <source>
        <dbReference type="Proteomes" id="UP000254079"/>
    </source>
</evidence>
<name>A0A376TWE4_ECOLX</name>
<dbReference type="Gene3D" id="3.30.70.1170">
    <property type="entry name" value="Sun protein, domain 3"/>
    <property type="match status" value="1"/>
</dbReference>
<dbReference type="Proteomes" id="UP000254079">
    <property type="component" value="Unassembled WGS sequence"/>
</dbReference>
<protein>
    <submittedName>
        <fullName evidence="2">Ribosomal RNA small subunit methyltransferase B</fullName>
        <ecNumber evidence="2">2.1.1.-</ecNumber>
        <ecNumber evidence="2">2.1.1.176</ecNumber>
    </submittedName>
</protein>
<dbReference type="AlphaFoldDB" id="A0A376TWE4"/>
<keyword evidence="2" id="KW-0808">Transferase</keyword>
<dbReference type="GO" id="GO:0032259">
    <property type="term" value="P:methylation"/>
    <property type="evidence" value="ECO:0007669"/>
    <property type="project" value="UniProtKB-KW"/>
</dbReference>
<dbReference type="EC" id="2.1.1.-" evidence="2"/>
<accession>A0A376TWE4</accession>
<evidence type="ECO:0000259" key="1">
    <source>
        <dbReference type="Pfam" id="PF22458"/>
    </source>
</evidence>
<reference evidence="2 3" key="1">
    <citation type="submission" date="2018-06" db="EMBL/GenBank/DDBJ databases">
        <authorList>
            <consortium name="Pathogen Informatics"/>
            <person name="Doyle S."/>
        </authorList>
    </citation>
    <scope>NUCLEOTIDE SEQUENCE [LARGE SCALE GENOMIC DNA]</scope>
    <source>
        <strain evidence="2 3">NCTC8622</strain>
    </source>
</reference>
<evidence type="ECO:0000313" key="2">
    <source>
        <dbReference type="EMBL" id="STI81546.1"/>
    </source>
</evidence>
<organism evidence="2 3">
    <name type="scientific">Escherichia coli</name>
    <dbReference type="NCBI Taxonomy" id="562"/>
    <lineage>
        <taxon>Bacteria</taxon>
        <taxon>Pseudomonadati</taxon>
        <taxon>Pseudomonadota</taxon>
        <taxon>Gammaproteobacteria</taxon>
        <taxon>Enterobacterales</taxon>
        <taxon>Enterobacteriaceae</taxon>
        <taxon>Escherichia</taxon>
    </lineage>
</organism>
<dbReference type="EMBL" id="UGCP01000002">
    <property type="protein sequence ID" value="STI81546.1"/>
    <property type="molecule type" value="Genomic_DNA"/>
</dbReference>
<dbReference type="InterPro" id="IPR054728">
    <property type="entry name" value="RsmB-like_ferredoxin"/>
</dbReference>
<dbReference type="GO" id="GO:0008168">
    <property type="term" value="F:methyltransferase activity"/>
    <property type="evidence" value="ECO:0007669"/>
    <property type="project" value="UniProtKB-KW"/>
</dbReference>